<dbReference type="SUPFAM" id="SSF101386">
    <property type="entry name" value="all-alpha NTP pyrophosphatases"/>
    <property type="match status" value="1"/>
</dbReference>
<organism evidence="1 2">
    <name type="scientific">Clostridium botulinum C/D str. DC5</name>
    <dbReference type="NCBI Taxonomy" id="1443128"/>
    <lineage>
        <taxon>Bacteria</taxon>
        <taxon>Bacillati</taxon>
        <taxon>Bacillota</taxon>
        <taxon>Clostridia</taxon>
        <taxon>Eubacteriales</taxon>
        <taxon>Clostridiaceae</taxon>
        <taxon>Clostridium</taxon>
    </lineage>
</organism>
<dbReference type="AlphaFoldDB" id="A0A0A0IHF0"/>
<proteinExistence type="predicted"/>
<dbReference type="Proteomes" id="UP000030014">
    <property type="component" value="Unassembled WGS sequence"/>
</dbReference>
<evidence type="ECO:0000313" key="1">
    <source>
        <dbReference type="EMBL" id="KGM99656.1"/>
    </source>
</evidence>
<name>A0A0A0IHF0_CLOBO</name>
<dbReference type="EMBL" id="JDRY01000032">
    <property type="protein sequence ID" value="KGM99656.1"/>
    <property type="molecule type" value="Genomic_DNA"/>
</dbReference>
<sequence length="103" mass="12126">MKIYNKLVRDKIPEIIKNSNKKFDSKIVTDEVALELLHAKLDEEVSEFHNDKNLEELADIMEVIFSLSKKLGYTEDELLNKRLEKRNSRGGFDKNIVLERVYE</sequence>
<dbReference type="RefSeq" id="WP_039257284.1">
    <property type="nucleotide sequence ID" value="NZ_JDRY01000032.1"/>
</dbReference>
<comment type="caution">
    <text evidence="1">The sequence shown here is derived from an EMBL/GenBank/DDBJ whole genome shotgun (WGS) entry which is preliminary data.</text>
</comment>
<gene>
    <name evidence="1" type="ORF">Z955_06465</name>
</gene>
<evidence type="ECO:0000313" key="2">
    <source>
        <dbReference type="Proteomes" id="UP000030014"/>
    </source>
</evidence>
<protein>
    <submittedName>
        <fullName evidence="1">Phosphoribosyl-ATP pyrophosphohydrolase</fullName>
    </submittedName>
</protein>
<dbReference type="CDD" id="cd11532">
    <property type="entry name" value="NTP-PPase_COG4997"/>
    <property type="match status" value="1"/>
</dbReference>
<reference evidence="1 2" key="1">
    <citation type="submission" date="2014-01" db="EMBL/GenBank/DDBJ databases">
        <title>Plasmidome dynamics in the species complex Clostridium novyi sensu lato converts strains of independent lineages into distinctly different pathogens.</title>
        <authorList>
            <person name="Skarin H."/>
            <person name="Segerman B."/>
        </authorList>
    </citation>
    <scope>NUCLEOTIDE SEQUENCE [LARGE SCALE GENOMIC DNA]</scope>
    <source>
        <strain evidence="1 2">DC5</strain>
    </source>
</reference>
<accession>A0A0A0IHF0</accession>
<dbReference type="GO" id="GO:0016787">
    <property type="term" value="F:hydrolase activity"/>
    <property type="evidence" value="ECO:0007669"/>
    <property type="project" value="UniProtKB-KW"/>
</dbReference>
<dbReference type="InterPro" id="IPR038735">
    <property type="entry name" value="MSMEG_1276-like_NTP-PPase_dom"/>
</dbReference>
<keyword evidence="1" id="KW-0378">Hydrolase</keyword>